<dbReference type="PATRIC" id="fig|1235802.3.peg.5154"/>
<organism evidence="1 2">
    <name type="scientific">Eubacterium plexicaudatum ASF492</name>
    <dbReference type="NCBI Taxonomy" id="1235802"/>
    <lineage>
        <taxon>Bacteria</taxon>
        <taxon>Bacillati</taxon>
        <taxon>Bacillota</taxon>
        <taxon>Clostridia</taxon>
        <taxon>Eubacteriales</taxon>
        <taxon>Eubacteriaceae</taxon>
        <taxon>Eubacterium</taxon>
    </lineage>
</organism>
<proteinExistence type="predicted"/>
<name>N2A294_9FIRM</name>
<keyword evidence="2" id="KW-1185">Reference proteome</keyword>
<protein>
    <recommendedName>
        <fullName evidence="3">Flagellar hook-associated protein 2 C-terminal domain-containing protein</fullName>
    </recommendedName>
</protein>
<sequence length="386" mass="42237">MNVNQNFFGGMGGNTGFFSDYASIRNGSYRRLLKAYYGGNNNSGTTAGTRSNRSNVLEQLLEERRNPKVSEQTKEANSKLLDGIPTLTNAVKALQKDATYTDSEDGKKSAQDNMVSALKNFVSEYNDVVSAAKKSTLSNKTSHVASMMKSTTENADKLKEIGISVNANGTLQFIEGQAKNADISKVQDLFSNKNSMSYGSTVLSRLQFAGITSGTVDSTKKEDNVSSVSSAASFNADIKSLASDALYEKVKDKNGKYSYDLDKIFSTAKSFVKNYNDMFDAEKSGTKTGVTSNLSYIKEKTEKNKDMLAQFGISLDANNKMTIDENTFKKSDMTKVQNFFKDYSLSVSTNVSLVDHYLTSMAKNANGYTSAGMYNVQGVSQFNDFI</sequence>
<reference evidence="1 2" key="1">
    <citation type="journal article" date="2014" name="Genome Announc.">
        <title>Draft genome sequences of the altered schaedler flora, a defined bacterial community from gnotobiotic mice.</title>
        <authorList>
            <person name="Wannemuehler M.J."/>
            <person name="Overstreet A.M."/>
            <person name="Ward D.V."/>
            <person name="Phillips G.J."/>
        </authorList>
    </citation>
    <scope>NUCLEOTIDE SEQUENCE [LARGE SCALE GENOMIC DNA]</scope>
    <source>
        <strain evidence="1 2">ASF492</strain>
    </source>
</reference>
<evidence type="ECO:0008006" key="3">
    <source>
        <dbReference type="Google" id="ProtNLM"/>
    </source>
</evidence>
<dbReference type="EMBL" id="AQFT01000141">
    <property type="protein sequence ID" value="EMZ20598.1"/>
    <property type="molecule type" value="Genomic_DNA"/>
</dbReference>
<gene>
    <name evidence="1" type="ORF">C823_04896</name>
</gene>
<dbReference type="HOGENOM" id="CLU_715236_0_0_9"/>
<evidence type="ECO:0000313" key="2">
    <source>
        <dbReference type="Proteomes" id="UP000012589"/>
    </source>
</evidence>
<evidence type="ECO:0000313" key="1">
    <source>
        <dbReference type="EMBL" id="EMZ20598.1"/>
    </source>
</evidence>
<comment type="caution">
    <text evidence="1">The sequence shown here is derived from an EMBL/GenBank/DDBJ whole genome shotgun (WGS) entry which is preliminary data.</text>
</comment>
<dbReference type="STRING" id="1235802.C823_04896"/>
<dbReference type="Proteomes" id="UP000012589">
    <property type="component" value="Unassembled WGS sequence"/>
</dbReference>
<dbReference type="eggNOG" id="COG1345">
    <property type="taxonomic scope" value="Bacteria"/>
</dbReference>
<dbReference type="AlphaFoldDB" id="N2A294"/>
<accession>N2A294</accession>